<proteinExistence type="inferred from homology"/>
<dbReference type="SUPFAM" id="SSF57716">
    <property type="entry name" value="Glucocorticoid receptor-like (DNA-binding domain)"/>
    <property type="match status" value="1"/>
</dbReference>
<keyword evidence="3" id="KW-0479">Metal-binding</keyword>
<evidence type="ECO:0000256" key="3">
    <source>
        <dbReference type="ARBA" id="ARBA00022723"/>
    </source>
</evidence>
<evidence type="ECO:0000256" key="13">
    <source>
        <dbReference type="ARBA" id="ARBA00044632"/>
    </source>
</evidence>
<keyword evidence="12" id="KW-0326">Glycosidase</keyword>
<evidence type="ECO:0000256" key="12">
    <source>
        <dbReference type="ARBA" id="ARBA00023295"/>
    </source>
</evidence>
<evidence type="ECO:0000259" key="15">
    <source>
        <dbReference type="PROSITE" id="PS51068"/>
    </source>
</evidence>
<dbReference type="SMART" id="SM01232">
    <property type="entry name" value="H2TH"/>
    <property type="match status" value="1"/>
</dbReference>
<keyword evidence="11" id="KW-0511">Multifunctional enzyme</keyword>
<dbReference type="InterPro" id="IPR015886">
    <property type="entry name" value="H2TH_FPG"/>
</dbReference>
<reference evidence="16" key="1">
    <citation type="submission" date="2020-05" db="EMBL/GenBank/DDBJ databases">
        <authorList>
            <person name="Chiriac C."/>
            <person name="Salcher M."/>
            <person name="Ghai R."/>
            <person name="Kavagutti S V."/>
        </authorList>
    </citation>
    <scope>NUCLEOTIDE SEQUENCE</scope>
</reference>
<dbReference type="CDD" id="cd08970">
    <property type="entry name" value="AcNei1_N"/>
    <property type="match status" value="1"/>
</dbReference>
<dbReference type="InterPro" id="IPR010979">
    <property type="entry name" value="Ribosomal_uS13-like_H2TH"/>
</dbReference>
<dbReference type="PANTHER" id="PTHR42697">
    <property type="entry name" value="ENDONUCLEASE 8"/>
    <property type="match status" value="1"/>
</dbReference>
<evidence type="ECO:0000256" key="6">
    <source>
        <dbReference type="ARBA" id="ARBA00022801"/>
    </source>
</evidence>
<dbReference type="PROSITE" id="PS51068">
    <property type="entry name" value="FPG_CAT"/>
    <property type="match status" value="1"/>
</dbReference>
<dbReference type="PANTHER" id="PTHR42697:SF3">
    <property type="entry name" value="ENDONUCLEASE 8 1"/>
    <property type="match status" value="1"/>
</dbReference>
<keyword evidence="4" id="KW-0227">DNA damage</keyword>
<evidence type="ECO:0000256" key="2">
    <source>
        <dbReference type="ARBA" id="ARBA00012720"/>
    </source>
</evidence>
<dbReference type="SMART" id="SM00898">
    <property type="entry name" value="Fapy_DNA_glyco"/>
    <property type="match status" value="1"/>
</dbReference>
<dbReference type="EC" id="4.2.99.18" evidence="2"/>
<protein>
    <recommendedName>
        <fullName evidence="2">DNA-(apurinic or apyrimidinic site) lyase</fullName>
        <ecNumber evidence="2">4.2.99.18</ecNumber>
    </recommendedName>
</protein>
<name>A0A6J7LSL9_9ZZZZ</name>
<dbReference type="Gene3D" id="3.20.190.10">
    <property type="entry name" value="MutM-like, N-terminal"/>
    <property type="match status" value="1"/>
</dbReference>
<dbReference type="SUPFAM" id="SSF46946">
    <property type="entry name" value="S13-like H2TH domain"/>
    <property type="match status" value="1"/>
</dbReference>
<evidence type="ECO:0000256" key="11">
    <source>
        <dbReference type="ARBA" id="ARBA00023268"/>
    </source>
</evidence>
<dbReference type="PROSITE" id="PS51066">
    <property type="entry name" value="ZF_FPG_2"/>
    <property type="match status" value="1"/>
</dbReference>
<evidence type="ECO:0000313" key="16">
    <source>
        <dbReference type="EMBL" id="CAB4969533.1"/>
    </source>
</evidence>
<keyword evidence="10" id="KW-0456">Lyase</keyword>
<dbReference type="GO" id="GO:0008270">
    <property type="term" value="F:zinc ion binding"/>
    <property type="evidence" value="ECO:0007669"/>
    <property type="project" value="UniProtKB-KW"/>
</dbReference>
<organism evidence="16">
    <name type="scientific">freshwater metagenome</name>
    <dbReference type="NCBI Taxonomy" id="449393"/>
    <lineage>
        <taxon>unclassified sequences</taxon>
        <taxon>metagenomes</taxon>
        <taxon>ecological metagenomes</taxon>
    </lineage>
</organism>
<comment type="catalytic activity">
    <reaction evidence="13">
        <text>2'-deoxyribonucleotide-(2'-deoxyribose 5'-phosphate)-2'-deoxyribonucleotide-DNA = a 3'-end 2'-deoxyribonucleotide-(2,3-dehydro-2,3-deoxyribose 5'-phosphate)-DNA + a 5'-end 5'-phospho-2'-deoxyribonucleoside-DNA + H(+)</text>
        <dbReference type="Rhea" id="RHEA:66592"/>
        <dbReference type="Rhea" id="RHEA-COMP:13180"/>
        <dbReference type="Rhea" id="RHEA-COMP:16897"/>
        <dbReference type="Rhea" id="RHEA-COMP:17067"/>
        <dbReference type="ChEBI" id="CHEBI:15378"/>
        <dbReference type="ChEBI" id="CHEBI:136412"/>
        <dbReference type="ChEBI" id="CHEBI:157695"/>
        <dbReference type="ChEBI" id="CHEBI:167181"/>
        <dbReference type="EC" id="4.2.99.18"/>
    </reaction>
</comment>
<keyword evidence="6" id="KW-0378">Hydrolase</keyword>
<keyword evidence="7" id="KW-0862">Zinc</keyword>
<sequence>MPEGHVVHSQARALKRAFAGGPVAVDSPQGRFDEGAALLDGATMTTTQAYGKHLFLGFAAHRWVHVHLGLFGKWRIAKGEAPAARGLIRLRLVNDTHHAELRGPTVCEVLTDDERAAAVSRIGPDPIRPDADPLRAWEKVTRSRVAIGALLMDQRLFAGVGNIYRAEVLFRHGISPFRPGVQVSWADFDAIWTDLTVLMADGVRRRRIDTVRPEHMPEIMGRLARRDRHGGEVYVYRRAGLPCYLCGDEVRVTDMQARNLYWCATCQLG</sequence>
<evidence type="ECO:0000256" key="5">
    <source>
        <dbReference type="ARBA" id="ARBA00022771"/>
    </source>
</evidence>
<keyword evidence="9" id="KW-0234">DNA repair</keyword>
<accession>A0A6J7LSL9</accession>
<gene>
    <name evidence="16" type="ORF">UFOPK3772_03238</name>
</gene>
<dbReference type="InterPro" id="IPR012319">
    <property type="entry name" value="FPG_cat"/>
</dbReference>
<evidence type="ECO:0000256" key="8">
    <source>
        <dbReference type="ARBA" id="ARBA00023125"/>
    </source>
</evidence>
<dbReference type="GO" id="GO:0006284">
    <property type="term" value="P:base-excision repair"/>
    <property type="evidence" value="ECO:0007669"/>
    <property type="project" value="InterPro"/>
</dbReference>
<evidence type="ECO:0000256" key="4">
    <source>
        <dbReference type="ARBA" id="ARBA00022763"/>
    </source>
</evidence>
<comment type="similarity">
    <text evidence="1">Belongs to the FPG family.</text>
</comment>
<dbReference type="EMBL" id="CAFBNE010000175">
    <property type="protein sequence ID" value="CAB4969533.1"/>
    <property type="molecule type" value="Genomic_DNA"/>
</dbReference>
<dbReference type="Pfam" id="PF06831">
    <property type="entry name" value="H2TH"/>
    <property type="match status" value="1"/>
</dbReference>
<evidence type="ECO:0000259" key="14">
    <source>
        <dbReference type="PROSITE" id="PS51066"/>
    </source>
</evidence>
<dbReference type="Pfam" id="PF01149">
    <property type="entry name" value="Fapy_DNA_glyco"/>
    <property type="match status" value="1"/>
</dbReference>
<dbReference type="PROSITE" id="PS01242">
    <property type="entry name" value="ZF_FPG_1"/>
    <property type="match status" value="1"/>
</dbReference>
<evidence type="ECO:0000256" key="1">
    <source>
        <dbReference type="ARBA" id="ARBA00009409"/>
    </source>
</evidence>
<feature type="domain" description="FPG-type" evidence="14">
    <location>
        <begin position="234"/>
        <end position="268"/>
    </location>
</feature>
<dbReference type="AlphaFoldDB" id="A0A6J7LSL9"/>
<dbReference type="SUPFAM" id="SSF81624">
    <property type="entry name" value="N-terminal domain of MutM-like DNA repair proteins"/>
    <property type="match status" value="1"/>
</dbReference>
<dbReference type="GO" id="GO:0140078">
    <property type="term" value="F:class I DNA-(apurinic or apyrimidinic site) endonuclease activity"/>
    <property type="evidence" value="ECO:0007669"/>
    <property type="project" value="UniProtKB-EC"/>
</dbReference>
<dbReference type="InterPro" id="IPR000214">
    <property type="entry name" value="Znf_DNA_glyclase/AP_lyase"/>
</dbReference>
<keyword evidence="5" id="KW-0863">Zinc-finger</keyword>
<dbReference type="InterPro" id="IPR015887">
    <property type="entry name" value="DNA_glyclase_Znf_dom_DNA_BS"/>
</dbReference>
<evidence type="ECO:0000256" key="10">
    <source>
        <dbReference type="ARBA" id="ARBA00023239"/>
    </source>
</evidence>
<evidence type="ECO:0000256" key="9">
    <source>
        <dbReference type="ARBA" id="ARBA00023204"/>
    </source>
</evidence>
<dbReference type="GO" id="GO:0003684">
    <property type="term" value="F:damaged DNA binding"/>
    <property type="evidence" value="ECO:0007669"/>
    <property type="project" value="InterPro"/>
</dbReference>
<dbReference type="GO" id="GO:0000703">
    <property type="term" value="F:oxidized pyrimidine nucleobase lesion DNA N-glycosylase activity"/>
    <property type="evidence" value="ECO:0007669"/>
    <property type="project" value="TreeGrafter"/>
</dbReference>
<dbReference type="InterPro" id="IPR035937">
    <property type="entry name" value="FPG_N"/>
</dbReference>
<evidence type="ECO:0000256" key="7">
    <source>
        <dbReference type="ARBA" id="ARBA00022833"/>
    </source>
</evidence>
<feature type="domain" description="Formamidopyrimidine-DNA glycosylase catalytic" evidence="15">
    <location>
        <begin position="2"/>
        <end position="118"/>
    </location>
</feature>
<keyword evidence="8" id="KW-0238">DNA-binding</keyword>
<dbReference type="Gene3D" id="1.10.8.50">
    <property type="match status" value="1"/>
</dbReference>